<dbReference type="InterPro" id="IPR010569">
    <property type="entry name" value="Myotubularin-like_Pase_dom"/>
</dbReference>
<evidence type="ECO:0000256" key="2">
    <source>
        <dbReference type="PIRSR" id="PIRSR630564-1"/>
    </source>
</evidence>
<dbReference type="InterPro" id="IPR029021">
    <property type="entry name" value="Prot-tyrosine_phosphatase-like"/>
</dbReference>
<organism evidence="7 8">
    <name type="scientific">Phytophthora infestans (strain T30-4)</name>
    <name type="common">Potato late blight agent</name>
    <dbReference type="NCBI Taxonomy" id="403677"/>
    <lineage>
        <taxon>Eukaryota</taxon>
        <taxon>Sar</taxon>
        <taxon>Stramenopiles</taxon>
        <taxon>Oomycota</taxon>
        <taxon>Peronosporomycetes</taxon>
        <taxon>Peronosporales</taxon>
        <taxon>Peronosporaceae</taxon>
        <taxon>Phytophthora</taxon>
    </lineage>
</organism>
<feature type="active site" description="Phosphocysteine intermediate" evidence="2">
    <location>
        <position position="769"/>
    </location>
</feature>
<dbReference type="InterPro" id="IPR011993">
    <property type="entry name" value="PH-like_dom_sf"/>
</dbReference>
<evidence type="ECO:0000313" key="8">
    <source>
        <dbReference type="Proteomes" id="UP000006643"/>
    </source>
</evidence>
<feature type="binding site" evidence="3">
    <location>
        <begin position="769"/>
        <end position="775"/>
    </location>
    <ligand>
        <name>substrate</name>
    </ligand>
</feature>
<reference evidence="8" key="1">
    <citation type="journal article" date="2009" name="Nature">
        <title>Genome sequence and analysis of the Irish potato famine pathogen Phytophthora infestans.</title>
        <authorList>
            <consortium name="The Broad Institute Genome Sequencing Platform"/>
            <person name="Haas B.J."/>
            <person name="Kamoun S."/>
            <person name="Zody M.C."/>
            <person name="Jiang R.H."/>
            <person name="Handsaker R.E."/>
            <person name="Cano L.M."/>
            <person name="Grabherr M."/>
            <person name="Kodira C.D."/>
            <person name="Raffaele S."/>
            <person name="Torto-Alalibo T."/>
            <person name="Bozkurt T.O."/>
            <person name="Ah-Fong A.M."/>
            <person name="Alvarado L."/>
            <person name="Anderson V.L."/>
            <person name="Armstrong M.R."/>
            <person name="Avrova A."/>
            <person name="Baxter L."/>
            <person name="Beynon J."/>
            <person name="Boevink P.C."/>
            <person name="Bollmann S.R."/>
            <person name="Bos J.I."/>
            <person name="Bulone V."/>
            <person name="Cai G."/>
            <person name="Cakir C."/>
            <person name="Carrington J.C."/>
            <person name="Chawner M."/>
            <person name="Conti L."/>
            <person name="Costanzo S."/>
            <person name="Ewan R."/>
            <person name="Fahlgren N."/>
            <person name="Fischbach M.A."/>
            <person name="Fugelstad J."/>
            <person name="Gilroy E.M."/>
            <person name="Gnerre S."/>
            <person name="Green P.J."/>
            <person name="Grenville-Briggs L.J."/>
            <person name="Griffith J."/>
            <person name="Grunwald N.J."/>
            <person name="Horn K."/>
            <person name="Horner N.R."/>
            <person name="Hu C.H."/>
            <person name="Huitema E."/>
            <person name="Jeong D.H."/>
            <person name="Jones A.M."/>
            <person name="Jones J.D."/>
            <person name="Jones R.W."/>
            <person name="Karlsson E.K."/>
            <person name="Kunjeti S.G."/>
            <person name="Lamour K."/>
            <person name="Liu Z."/>
            <person name="Ma L."/>
            <person name="Maclean D."/>
            <person name="Chibucos M.C."/>
            <person name="McDonald H."/>
            <person name="McWalters J."/>
            <person name="Meijer H.J."/>
            <person name="Morgan W."/>
            <person name="Morris P.F."/>
            <person name="Munro C.A."/>
            <person name="O'Neill K."/>
            <person name="Ospina-Giraldo M."/>
            <person name="Pinzon A."/>
            <person name="Pritchard L."/>
            <person name="Ramsahoye B."/>
            <person name="Ren Q."/>
            <person name="Restrepo S."/>
            <person name="Roy S."/>
            <person name="Sadanandom A."/>
            <person name="Savidor A."/>
            <person name="Schornack S."/>
            <person name="Schwartz D.C."/>
            <person name="Schumann U.D."/>
            <person name="Schwessinger B."/>
            <person name="Seyer L."/>
            <person name="Sharpe T."/>
            <person name="Silvar C."/>
            <person name="Song J."/>
            <person name="Studholme D.J."/>
            <person name="Sykes S."/>
            <person name="Thines M."/>
            <person name="van de Vondervoort P.J."/>
            <person name="Phuntumart V."/>
            <person name="Wawra S."/>
            <person name="Weide R."/>
            <person name="Win J."/>
            <person name="Young C."/>
            <person name="Zhou S."/>
            <person name="Fry W."/>
            <person name="Meyers B.C."/>
            <person name="van West P."/>
            <person name="Ristaino J."/>
            <person name="Govers F."/>
            <person name="Birch P.R."/>
            <person name="Whisson S.C."/>
            <person name="Judelson H.S."/>
            <person name="Nusbaum C."/>
        </authorList>
    </citation>
    <scope>NUCLEOTIDE SEQUENCE [LARGE SCALE GENOMIC DNA]</scope>
    <source>
        <strain evidence="8">T30-4</strain>
    </source>
</reference>
<dbReference type="InterPro" id="IPR016130">
    <property type="entry name" value="Tyr_Pase_AS"/>
</dbReference>
<keyword evidence="4" id="KW-0175">Coiled coil</keyword>
<dbReference type="GO" id="GO:0005737">
    <property type="term" value="C:cytoplasm"/>
    <property type="evidence" value="ECO:0007669"/>
    <property type="project" value="TreeGrafter"/>
</dbReference>
<keyword evidence="8" id="KW-1185">Reference proteome</keyword>
<feature type="coiled-coil region" evidence="4">
    <location>
        <begin position="976"/>
        <end position="1003"/>
    </location>
</feature>
<feature type="region of interest" description="Disordered" evidence="5">
    <location>
        <begin position="356"/>
        <end position="381"/>
    </location>
</feature>
<dbReference type="KEGG" id="pif:PITG_03864"/>
<dbReference type="Proteomes" id="UP000006643">
    <property type="component" value="Unassembled WGS sequence"/>
</dbReference>
<dbReference type="STRING" id="403677.D0MYQ6"/>
<evidence type="ECO:0000256" key="5">
    <source>
        <dbReference type="SAM" id="MobiDB-lite"/>
    </source>
</evidence>
<dbReference type="GO" id="GO:0004438">
    <property type="term" value="F:phosphatidylinositol-3-phosphate phosphatase activity"/>
    <property type="evidence" value="ECO:0007669"/>
    <property type="project" value="TreeGrafter"/>
</dbReference>
<dbReference type="VEuPathDB" id="FungiDB:PITG_03864"/>
<feature type="region of interest" description="Disordered" evidence="5">
    <location>
        <begin position="104"/>
        <end position="129"/>
    </location>
</feature>
<feature type="compositionally biased region" description="Polar residues" evidence="5">
    <location>
        <begin position="104"/>
        <end position="122"/>
    </location>
</feature>
<name>D0MYQ6_PHYIT</name>
<dbReference type="HOGENOM" id="CLU_298885_0_0_1"/>
<sequence length="1005" mass="113920">MQAVYDNFKQTVDCSQRSRKAVDDKLYSMKQMYHFIAQVKDQFKQGGPDKAPSPSWFELTKEERRVVRALHRVRIPNISLEVYNVFDSVLSPSAVAARRSAVETNGATAASTGTPQGASLTGDSRAPPPAILTGATLNDDPQEITQEILDVKRNWSYDVTLQLARVWNSVHKENPALKGATLSLNVYNAFMAAVGGSNRSRKAVDDKMHSMREMYRFMKNYETKRITIGDPNIPWFDLTKPQRRAVRAANKIRVPNLAPDVYNEIDMLMTRMNQVSPTDTPIEPAPTSVLLVDQENQHCSTFTTFGNSSVSSCSGHNDSATNQNGNNQSGQFTCECGAKRLLDIAPAGLTMTSNGTLQHQQHHANRPVPIPSAQNVQTPSYYSSQQVAGQGAPKRQRTMQEQSIGMIDSQTAREFMEQMRLSQAQDREERRQQHIEQMSALREIAALLKQRRFCFFQIATDDIEGMLVGEVEEPARSRLIGETDVLAAITSEFLDENASRKDTSAATVCLGRVFMTTFRFQFVPDEHEYDRVKRHLLDRSEDEIESYFLIPLGCIASIKKKNSIVEIFTKDLRQLSFRFDVVEITKIFSVLTTYVFPDKIEFLFAFYHRLSENMLEEEPLLPCVLDWDVYDAQNAMNFRSLGRIPCLTWLNGANGATLCRSSQPKIGVSKATSPADESLVAGISSSSLLQDQLQIIDCRPMSSALVRLDAIKCVMKKLRNLCASPSCDNLRWLGSIEDTKWLVYIRQLLKSGLHVAQLLRSGESVLLHCSHGWDRTSQIASLAQLFIDPFFRTWKGFQVLIEKEWLSFGHPFHLRHSHGEKADTQESPIFIQFLDCVSQLVRIYPSYFEFNEGLLLMLADALHSCRFGTFLFDCKKHRQEANLENRTTSVWTWVNGFRPQLTEQTYVPKQVLNPPLTGLLKRITLWDAMFMRWSGQPLVQEPPISTNFFSDNSQRTPTWQLPQGTLNALNAALTLKYHEAKLIQELEERIALLEEKAKGRRGSRH</sequence>
<dbReference type="SUPFAM" id="SSF50729">
    <property type="entry name" value="PH domain-like"/>
    <property type="match status" value="1"/>
</dbReference>
<accession>D0MYQ6</accession>
<evidence type="ECO:0000256" key="1">
    <source>
        <dbReference type="ARBA" id="ARBA00007471"/>
    </source>
</evidence>
<dbReference type="RefSeq" id="XP_002906903.1">
    <property type="nucleotide sequence ID" value="XM_002906857.1"/>
</dbReference>
<dbReference type="SUPFAM" id="SSF52799">
    <property type="entry name" value="(Phosphotyrosine protein) phosphatases II"/>
    <property type="match status" value="1"/>
</dbReference>
<dbReference type="GO" id="GO:0046856">
    <property type="term" value="P:phosphatidylinositol dephosphorylation"/>
    <property type="evidence" value="ECO:0007669"/>
    <property type="project" value="TreeGrafter"/>
</dbReference>
<evidence type="ECO:0000313" key="7">
    <source>
        <dbReference type="EMBL" id="EEY66304.1"/>
    </source>
</evidence>
<dbReference type="AlphaFoldDB" id="D0MYQ6"/>
<dbReference type="InParanoid" id="D0MYQ6"/>
<dbReference type="CDD" id="cd14507">
    <property type="entry name" value="PTP-MTM-like"/>
    <property type="match status" value="1"/>
</dbReference>
<dbReference type="Gene3D" id="2.30.29.30">
    <property type="entry name" value="Pleckstrin-homology domain (PH domain)/Phosphotyrosine-binding domain (PTB)"/>
    <property type="match status" value="1"/>
</dbReference>
<feature type="compositionally biased region" description="Polar residues" evidence="5">
    <location>
        <begin position="372"/>
        <end position="381"/>
    </location>
</feature>
<dbReference type="PROSITE" id="PS00383">
    <property type="entry name" value="TYR_PHOSPHATASE_1"/>
    <property type="match status" value="1"/>
</dbReference>
<dbReference type="EMBL" id="DS028121">
    <property type="protein sequence ID" value="EEY66304.1"/>
    <property type="molecule type" value="Genomic_DNA"/>
</dbReference>
<gene>
    <name evidence="7" type="ORF">PITG_03864</name>
</gene>
<dbReference type="PROSITE" id="PS51339">
    <property type="entry name" value="PPASE_MYOTUBULARIN"/>
    <property type="match status" value="1"/>
</dbReference>
<dbReference type="OMA" id="IDMLMTR"/>
<feature type="domain" description="Myotubularin phosphatase" evidence="6">
    <location>
        <begin position="622"/>
        <end position="930"/>
    </location>
</feature>
<dbReference type="GO" id="GO:0016020">
    <property type="term" value="C:membrane"/>
    <property type="evidence" value="ECO:0007669"/>
    <property type="project" value="TreeGrafter"/>
</dbReference>
<evidence type="ECO:0000259" key="6">
    <source>
        <dbReference type="PROSITE" id="PS51339"/>
    </source>
</evidence>
<comment type="similarity">
    <text evidence="1">Belongs to the protein-tyrosine phosphatase family. Non-receptor class myotubularin subfamily.</text>
</comment>
<dbReference type="Pfam" id="PF06602">
    <property type="entry name" value="Myotub-related"/>
    <property type="match status" value="2"/>
</dbReference>
<proteinExistence type="inferred from homology"/>
<evidence type="ECO:0000256" key="4">
    <source>
        <dbReference type="SAM" id="Coils"/>
    </source>
</evidence>
<dbReference type="PANTHER" id="PTHR10807">
    <property type="entry name" value="MYOTUBULARIN-RELATED"/>
    <property type="match status" value="1"/>
</dbReference>
<dbReference type="OrthoDB" id="271628at2759"/>
<protein>
    <submittedName>
        <fullName evidence="7">Myotubularin-like protein</fullName>
    </submittedName>
</protein>
<dbReference type="InterPro" id="IPR030564">
    <property type="entry name" value="Myotubularin"/>
</dbReference>
<dbReference type="PANTHER" id="PTHR10807:SF128">
    <property type="entry name" value="PHOSPHATIDYLINOSITOL-3,5-BISPHOSPHATE 3-PHOSPHATASE"/>
    <property type="match status" value="1"/>
</dbReference>
<dbReference type="GeneID" id="9467807"/>
<dbReference type="eggNOG" id="KOG4471">
    <property type="taxonomic scope" value="Eukaryota"/>
</dbReference>
<evidence type="ECO:0000256" key="3">
    <source>
        <dbReference type="PIRSR" id="PIRSR630564-2"/>
    </source>
</evidence>